<organism evidence="2 3">
    <name type="scientific">Calocera viscosa (strain TUFC12733)</name>
    <dbReference type="NCBI Taxonomy" id="1330018"/>
    <lineage>
        <taxon>Eukaryota</taxon>
        <taxon>Fungi</taxon>
        <taxon>Dikarya</taxon>
        <taxon>Basidiomycota</taxon>
        <taxon>Agaricomycotina</taxon>
        <taxon>Dacrymycetes</taxon>
        <taxon>Dacrymycetales</taxon>
        <taxon>Dacrymycetaceae</taxon>
        <taxon>Calocera</taxon>
    </lineage>
</organism>
<sequence>METRTMDRAAGEPCYRPWLDISGRGVRTGIYSQAILVLVAGVYCLWLAAQPQGRGHTWARKALSNTGFLVLGGLLHVYVVVHTSAYGLSVYDVSVHSSLSWILGTTTLLVTLLNFLLTPLDDAPDALPNLFGFSHAVMLFAVNAITSALVTMSPEDSGSWCCLQYGSDPSYALPVLPSPRLLQVQTFLFDVVLDHLIPLFLPYFSLVSIWLALTEWAEHPGPPRIPKEWRHLDADPLRAVSRSCLKIIGGTQIGLILLCAWATKEARRVKWSIALCIVVCGAVMAGLVFWTEMVVAAIERPTVETNEELWKQRFAFSLLTLPAVMMIPRLWLMPYITSVVSNSNYVGRKR</sequence>
<keyword evidence="1" id="KW-1133">Transmembrane helix</keyword>
<feature type="transmembrane region" description="Helical" evidence="1">
    <location>
        <begin position="196"/>
        <end position="217"/>
    </location>
</feature>
<proteinExistence type="predicted"/>
<name>A0A167FW56_CALVF</name>
<feature type="transmembrane region" description="Helical" evidence="1">
    <location>
        <begin position="314"/>
        <end position="332"/>
    </location>
</feature>
<dbReference type="EMBL" id="KV417359">
    <property type="protein sequence ID" value="KZO89908.1"/>
    <property type="molecule type" value="Genomic_DNA"/>
</dbReference>
<keyword evidence="3" id="KW-1185">Reference proteome</keyword>
<evidence type="ECO:0000313" key="3">
    <source>
        <dbReference type="Proteomes" id="UP000076738"/>
    </source>
</evidence>
<protein>
    <submittedName>
        <fullName evidence="2">Uncharacterized protein</fullName>
    </submittedName>
</protein>
<evidence type="ECO:0000256" key="1">
    <source>
        <dbReference type="SAM" id="Phobius"/>
    </source>
</evidence>
<dbReference type="AlphaFoldDB" id="A0A167FW56"/>
<feature type="transmembrane region" description="Helical" evidence="1">
    <location>
        <begin position="130"/>
        <end position="150"/>
    </location>
</feature>
<feature type="transmembrane region" description="Helical" evidence="1">
    <location>
        <begin position="99"/>
        <end position="118"/>
    </location>
</feature>
<accession>A0A167FW56</accession>
<keyword evidence="1" id="KW-0472">Membrane</keyword>
<feature type="transmembrane region" description="Helical" evidence="1">
    <location>
        <begin position="269"/>
        <end position="290"/>
    </location>
</feature>
<feature type="transmembrane region" description="Helical" evidence="1">
    <location>
        <begin position="30"/>
        <end position="48"/>
    </location>
</feature>
<feature type="transmembrane region" description="Helical" evidence="1">
    <location>
        <begin position="68"/>
        <end position="87"/>
    </location>
</feature>
<gene>
    <name evidence="2" type="ORF">CALVIDRAFT_543141</name>
</gene>
<dbReference type="Proteomes" id="UP000076738">
    <property type="component" value="Unassembled WGS sequence"/>
</dbReference>
<reference evidence="2 3" key="1">
    <citation type="journal article" date="2016" name="Mol. Biol. Evol.">
        <title>Comparative Genomics of Early-Diverging Mushroom-Forming Fungi Provides Insights into the Origins of Lignocellulose Decay Capabilities.</title>
        <authorList>
            <person name="Nagy L.G."/>
            <person name="Riley R."/>
            <person name="Tritt A."/>
            <person name="Adam C."/>
            <person name="Daum C."/>
            <person name="Floudas D."/>
            <person name="Sun H."/>
            <person name="Yadav J.S."/>
            <person name="Pangilinan J."/>
            <person name="Larsson K.H."/>
            <person name="Matsuura K."/>
            <person name="Barry K."/>
            <person name="Labutti K."/>
            <person name="Kuo R."/>
            <person name="Ohm R.A."/>
            <person name="Bhattacharya S.S."/>
            <person name="Shirouzu T."/>
            <person name="Yoshinaga Y."/>
            <person name="Martin F.M."/>
            <person name="Grigoriev I.V."/>
            <person name="Hibbett D.S."/>
        </authorList>
    </citation>
    <scope>NUCLEOTIDE SEQUENCE [LARGE SCALE GENOMIC DNA]</scope>
    <source>
        <strain evidence="2 3">TUFC12733</strain>
    </source>
</reference>
<keyword evidence="1" id="KW-0812">Transmembrane</keyword>
<evidence type="ECO:0000313" key="2">
    <source>
        <dbReference type="EMBL" id="KZO89908.1"/>
    </source>
</evidence>